<keyword evidence="2" id="KW-0121">Carboxypeptidase</keyword>
<dbReference type="GO" id="GO:0004185">
    <property type="term" value="F:serine-type carboxypeptidase activity"/>
    <property type="evidence" value="ECO:0007669"/>
    <property type="project" value="InterPro"/>
</dbReference>
<comment type="caution">
    <text evidence="8">The sequence shown here is derived from an EMBL/GenBank/DDBJ whole genome shotgun (WGS) entry which is preliminary data.</text>
</comment>
<dbReference type="SUPFAM" id="SSF53474">
    <property type="entry name" value="alpha/beta-Hydrolases"/>
    <property type="match status" value="1"/>
</dbReference>
<feature type="chain" id="PRO_5040996849" description="Carboxypeptidase" evidence="7">
    <location>
        <begin position="17"/>
        <end position="603"/>
    </location>
</feature>
<dbReference type="PRINTS" id="PR00724">
    <property type="entry name" value="CRBOXYPTASEC"/>
</dbReference>
<dbReference type="OrthoDB" id="443318at2759"/>
<dbReference type="InterPro" id="IPR001563">
    <property type="entry name" value="Peptidase_S10"/>
</dbReference>
<dbReference type="InterPro" id="IPR029058">
    <property type="entry name" value="AB_hydrolase_fold"/>
</dbReference>
<dbReference type="PANTHER" id="PTHR11802">
    <property type="entry name" value="SERINE PROTEASE FAMILY S10 SERINE CARBOXYPEPTIDASE"/>
    <property type="match status" value="1"/>
</dbReference>
<gene>
    <name evidence="8" type="ORF">N0V93_003183</name>
</gene>
<evidence type="ECO:0000256" key="6">
    <source>
        <dbReference type="ARBA" id="ARBA00023180"/>
    </source>
</evidence>
<accession>A0A9W8YXZ4</accession>
<proteinExistence type="inferred from homology"/>
<evidence type="ECO:0000256" key="7">
    <source>
        <dbReference type="SAM" id="SignalP"/>
    </source>
</evidence>
<keyword evidence="4 7" id="KW-0732">Signal</keyword>
<keyword evidence="6" id="KW-0325">Glycoprotein</keyword>
<evidence type="ECO:0000313" key="9">
    <source>
        <dbReference type="Proteomes" id="UP001140453"/>
    </source>
</evidence>
<keyword evidence="9" id="KW-1185">Reference proteome</keyword>
<comment type="similarity">
    <text evidence="1">Belongs to the peptidase S10 family.</text>
</comment>
<dbReference type="PANTHER" id="PTHR11802:SF189">
    <property type="entry name" value="CARBOXYPEPTIDASE"/>
    <property type="match status" value="1"/>
</dbReference>
<reference evidence="8" key="1">
    <citation type="submission" date="2022-10" db="EMBL/GenBank/DDBJ databases">
        <title>Tapping the CABI collections for fungal endophytes: first genome assemblies for Collariella, Neodidymelliopsis, Ascochyta clinopodiicola, Didymella pomorum, Didymosphaeria variabile, Neocosmospora piperis and Neocucurbitaria cava.</title>
        <authorList>
            <person name="Hill R."/>
        </authorList>
    </citation>
    <scope>NUCLEOTIDE SEQUENCE</scope>
    <source>
        <strain evidence="8">IMI 355082</strain>
    </source>
</reference>
<evidence type="ECO:0000256" key="5">
    <source>
        <dbReference type="ARBA" id="ARBA00022801"/>
    </source>
</evidence>
<dbReference type="GO" id="GO:0006508">
    <property type="term" value="P:proteolysis"/>
    <property type="evidence" value="ECO:0007669"/>
    <property type="project" value="UniProtKB-KW"/>
</dbReference>
<evidence type="ECO:0000256" key="3">
    <source>
        <dbReference type="ARBA" id="ARBA00022670"/>
    </source>
</evidence>
<dbReference type="Gene3D" id="3.40.50.1820">
    <property type="entry name" value="alpha/beta hydrolase"/>
    <property type="match status" value="1"/>
</dbReference>
<evidence type="ECO:0000256" key="2">
    <source>
        <dbReference type="ARBA" id="ARBA00022645"/>
    </source>
</evidence>
<keyword evidence="3" id="KW-0645">Protease</keyword>
<dbReference type="GO" id="GO:0000324">
    <property type="term" value="C:fungal-type vacuole"/>
    <property type="evidence" value="ECO:0007669"/>
    <property type="project" value="TreeGrafter"/>
</dbReference>
<keyword evidence="5" id="KW-0378">Hydrolase</keyword>
<name>A0A9W8YXZ4_9PEZI</name>
<organism evidence="8 9">
    <name type="scientific">Gnomoniopsis smithogilvyi</name>
    <dbReference type="NCBI Taxonomy" id="1191159"/>
    <lineage>
        <taxon>Eukaryota</taxon>
        <taxon>Fungi</taxon>
        <taxon>Dikarya</taxon>
        <taxon>Ascomycota</taxon>
        <taxon>Pezizomycotina</taxon>
        <taxon>Sordariomycetes</taxon>
        <taxon>Sordariomycetidae</taxon>
        <taxon>Diaporthales</taxon>
        <taxon>Gnomoniaceae</taxon>
        <taxon>Gnomoniopsis</taxon>
    </lineage>
</organism>
<dbReference type="Pfam" id="PF00450">
    <property type="entry name" value="Peptidase_S10"/>
    <property type="match status" value="1"/>
</dbReference>
<protein>
    <recommendedName>
        <fullName evidence="10">Carboxypeptidase</fullName>
    </recommendedName>
</protein>
<dbReference type="Proteomes" id="UP001140453">
    <property type="component" value="Unassembled WGS sequence"/>
</dbReference>
<evidence type="ECO:0000313" key="8">
    <source>
        <dbReference type="EMBL" id="KAJ4393966.1"/>
    </source>
</evidence>
<evidence type="ECO:0000256" key="4">
    <source>
        <dbReference type="ARBA" id="ARBA00022729"/>
    </source>
</evidence>
<dbReference type="EMBL" id="JAPEVB010000002">
    <property type="protein sequence ID" value="KAJ4393966.1"/>
    <property type="molecule type" value="Genomic_DNA"/>
</dbReference>
<feature type="signal peptide" evidence="7">
    <location>
        <begin position="1"/>
        <end position="16"/>
    </location>
</feature>
<evidence type="ECO:0008006" key="10">
    <source>
        <dbReference type="Google" id="ProtNLM"/>
    </source>
</evidence>
<dbReference type="AlphaFoldDB" id="A0A9W8YXZ4"/>
<sequence length="603" mass="66837">MALFMIIFSLIGLVSAQFPPDPQDVTRLLSRFHENVTISFKEPGICETTPGVKSFAGYVHLPPKFLDEASDVGAQDYPINTFFWFLESRKDPRNAPLAIWLNGGPGGSSLMGLLEENGPCFVSKDSKTTFLNEWSWNNNVNMLYIDQPNQVGFSYDTAQNGTLAFDAEGSSNIIPWDDKFDNPVPNLTTRYGTFASQKPLNTANTTALAAHALWHFAQTWFFEFPYYKPKDNRISLWAESYGGAHYIHLDTLGIVNGLIDLVVQGESLITYPYNNSYGIQVFNQSLHDELLHNWTRPNGCKEQVAACQDSLEQHGLLFIDEATPDLGDVCGKMDPECKSTRPFQIYRDEVEPGAGWYDLTAPKADPFPPPYMRGFLTQESVLGALGVPVNFSTNSYPVSNGFSGTYDIIHGGFLESIGHLLDGGVKVHLMYGDRDYPCNWVGGQAASLAVPYSKTVKFAAAGYEPLITMDGVKGMTRQFGNFSFTRVFQAGHEVPAYQGQAAYEIIHRATFGLDVPTGLFVTDDKFSTVGPSDIWNIKGIPPIPQKSKCYILTPRTCVPKIWDSVMKGAVTVKDWSVVEEHDTSHGKPWDSEVTEGIQVADEL</sequence>
<evidence type="ECO:0000256" key="1">
    <source>
        <dbReference type="ARBA" id="ARBA00009431"/>
    </source>
</evidence>